<feature type="transmembrane region" description="Helical" evidence="7">
    <location>
        <begin position="257"/>
        <end position="278"/>
    </location>
</feature>
<evidence type="ECO:0000256" key="5">
    <source>
        <dbReference type="ARBA" id="ARBA00022989"/>
    </source>
</evidence>
<keyword evidence="6 7" id="KW-0472">Membrane</keyword>
<evidence type="ECO:0000256" key="1">
    <source>
        <dbReference type="ARBA" id="ARBA00004651"/>
    </source>
</evidence>
<feature type="transmembrane region" description="Helical" evidence="7">
    <location>
        <begin position="28"/>
        <end position="50"/>
    </location>
</feature>
<dbReference type="GO" id="GO:0005886">
    <property type="term" value="C:plasma membrane"/>
    <property type="evidence" value="ECO:0007669"/>
    <property type="project" value="UniProtKB-SubCell"/>
</dbReference>
<dbReference type="PROSITE" id="PS50928">
    <property type="entry name" value="ABC_TM1"/>
    <property type="match status" value="1"/>
</dbReference>
<feature type="transmembrane region" description="Helical" evidence="7">
    <location>
        <begin position="202"/>
        <end position="223"/>
    </location>
</feature>
<dbReference type="SUPFAM" id="SSF161098">
    <property type="entry name" value="MetI-like"/>
    <property type="match status" value="1"/>
</dbReference>
<evidence type="ECO:0000256" key="4">
    <source>
        <dbReference type="ARBA" id="ARBA00022692"/>
    </source>
</evidence>
<protein>
    <submittedName>
        <fullName evidence="10">Glycerol-3-phosphate ABC transporter permease</fullName>
    </submittedName>
</protein>
<keyword evidence="11" id="KW-1185">Reference proteome</keyword>
<dbReference type="InterPro" id="IPR035906">
    <property type="entry name" value="MetI-like_sf"/>
</dbReference>
<dbReference type="RefSeq" id="WP_109826246.1">
    <property type="nucleotide sequence ID" value="NZ_CP029494.1"/>
</dbReference>
<organism evidence="10 11">
    <name type="scientific">Deinococcus irradiatisoli</name>
    <dbReference type="NCBI Taxonomy" id="2202254"/>
    <lineage>
        <taxon>Bacteria</taxon>
        <taxon>Thermotogati</taxon>
        <taxon>Deinococcota</taxon>
        <taxon>Deinococci</taxon>
        <taxon>Deinococcales</taxon>
        <taxon>Deinococcaceae</taxon>
        <taxon>Deinococcus</taxon>
    </lineage>
</organism>
<evidence type="ECO:0000256" key="8">
    <source>
        <dbReference type="SAM" id="MobiDB-lite"/>
    </source>
</evidence>
<evidence type="ECO:0000256" key="7">
    <source>
        <dbReference type="RuleBase" id="RU363032"/>
    </source>
</evidence>
<evidence type="ECO:0000256" key="2">
    <source>
        <dbReference type="ARBA" id="ARBA00022448"/>
    </source>
</evidence>
<dbReference type="Pfam" id="PF00528">
    <property type="entry name" value="BPD_transp_1"/>
    <property type="match status" value="1"/>
</dbReference>
<feature type="region of interest" description="Disordered" evidence="8">
    <location>
        <begin position="1"/>
        <end position="23"/>
    </location>
</feature>
<dbReference type="GO" id="GO:0055085">
    <property type="term" value="P:transmembrane transport"/>
    <property type="evidence" value="ECO:0007669"/>
    <property type="project" value="InterPro"/>
</dbReference>
<evidence type="ECO:0000259" key="9">
    <source>
        <dbReference type="PROSITE" id="PS50928"/>
    </source>
</evidence>
<keyword evidence="4 7" id="KW-0812">Transmembrane</keyword>
<gene>
    <name evidence="10" type="ORF">DKM44_06345</name>
</gene>
<dbReference type="AlphaFoldDB" id="A0A2Z3JFZ3"/>
<comment type="subcellular location">
    <subcellularLocation>
        <location evidence="1 7">Cell membrane</location>
        <topology evidence="1 7">Multi-pass membrane protein</topology>
    </subcellularLocation>
</comment>
<dbReference type="OrthoDB" id="9787837at2"/>
<feature type="compositionally biased region" description="Low complexity" evidence="8">
    <location>
        <begin position="1"/>
        <end position="22"/>
    </location>
</feature>
<dbReference type="Proteomes" id="UP000245368">
    <property type="component" value="Chromosome"/>
</dbReference>
<evidence type="ECO:0000313" key="11">
    <source>
        <dbReference type="Proteomes" id="UP000245368"/>
    </source>
</evidence>
<dbReference type="CDD" id="cd06261">
    <property type="entry name" value="TM_PBP2"/>
    <property type="match status" value="1"/>
</dbReference>
<dbReference type="InterPro" id="IPR000515">
    <property type="entry name" value="MetI-like"/>
</dbReference>
<evidence type="ECO:0000256" key="3">
    <source>
        <dbReference type="ARBA" id="ARBA00022475"/>
    </source>
</evidence>
<keyword evidence="5 7" id="KW-1133">Transmembrane helix</keyword>
<dbReference type="Gene3D" id="1.10.3720.10">
    <property type="entry name" value="MetI-like"/>
    <property type="match status" value="1"/>
</dbReference>
<feature type="transmembrane region" description="Helical" evidence="7">
    <location>
        <begin position="91"/>
        <end position="115"/>
    </location>
</feature>
<dbReference type="PANTHER" id="PTHR43744:SF8">
    <property type="entry name" value="SN-GLYCEROL-3-PHOSPHATE TRANSPORT SYSTEM PERMEASE PROTEIN UGPE"/>
    <property type="match status" value="1"/>
</dbReference>
<dbReference type="KEGG" id="dez:DKM44_06345"/>
<sequence length="292" mass="31624">MARKAVSVPSPAATTAPRPRSSGPARHWWIHLILIVAIVVVASPLLFALIKSTQASDVVIGPSMLPGGHFFENLASVWSGAHLGRYMLNSFIVTICVTSGKTILSLLAALAFVYFRFPLKNVAFALVLFTLMLPTELLIVALFDLISGTLKWADNYAAIIVPFLASATGTFLFRQHFLNIPASLSDAARIDGCGPLTFLSKVLIPMSWNTIGALAVIQFVAAWDQYLWPLVIMQSDDKQVVQVGLRRLIDAGGQTDWGAVMAGAMVTLIPPLLVFTLLQEQFSKGFALGQDK</sequence>
<proteinExistence type="inferred from homology"/>
<reference evidence="10 11" key="1">
    <citation type="submission" date="2018-05" db="EMBL/GenBank/DDBJ databases">
        <title>Complete Genome Sequence of Deinococcus sp. strain 17bor-2.</title>
        <authorList>
            <person name="Srinivasan S."/>
        </authorList>
    </citation>
    <scope>NUCLEOTIDE SEQUENCE [LARGE SCALE GENOMIC DNA]</scope>
    <source>
        <strain evidence="10 11">17bor-2</strain>
    </source>
</reference>
<feature type="domain" description="ABC transmembrane type-1" evidence="9">
    <location>
        <begin position="87"/>
        <end position="278"/>
    </location>
</feature>
<keyword evidence="2 7" id="KW-0813">Transport</keyword>
<dbReference type="EMBL" id="CP029494">
    <property type="protein sequence ID" value="AWN22896.1"/>
    <property type="molecule type" value="Genomic_DNA"/>
</dbReference>
<keyword evidence="3" id="KW-1003">Cell membrane</keyword>
<comment type="similarity">
    <text evidence="7">Belongs to the binding-protein-dependent transport system permease family.</text>
</comment>
<dbReference type="PANTHER" id="PTHR43744">
    <property type="entry name" value="ABC TRANSPORTER PERMEASE PROTEIN MG189-RELATED-RELATED"/>
    <property type="match status" value="1"/>
</dbReference>
<name>A0A2Z3JFZ3_9DEIO</name>
<accession>A0A2Z3JFZ3</accession>
<evidence type="ECO:0000256" key="6">
    <source>
        <dbReference type="ARBA" id="ARBA00023136"/>
    </source>
</evidence>
<feature type="transmembrane region" description="Helical" evidence="7">
    <location>
        <begin position="155"/>
        <end position="173"/>
    </location>
</feature>
<feature type="transmembrane region" description="Helical" evidence="7">
    <location>
        <begin position="122"/>
        <end position="143"/>
    </location>
</feature>
<evidence type="ECO:0000313" key="10">
    <source>
        <dbReference type="EMBL" id="AWN22896.1"/>
    </source>
</evidence>